<feature type="compositionally biased region" description="Basic and acidic residues" evidence="1">
    <location>
        <begin position="384"/>
        <end position="394"/>
    </location>
</feature>
<feature type="compositionally biased region" description="Low complexity" evidence="1">
    <location>
        <begin position="343"/>
        <end position="352"/>
    </location>
</feature>
<dbReference type="Proteomes" id="UP000001194">
    <property type="component" value="Unassembled WGS sequence"/>
</dbReference>
<dbReference type="AlphaFoldDB" id="B0CNL2"/>
<sequence>MSPSALPAYVASRAGSVTESLKKNLRRSSSPKPDTINDRDDASIKSRSSQLSKESSPIDTLRIIAGERVRHGKCSPEFLEGMAERVGNKYVKILTGGEAERFFKNYVEEEEALETKGLRGELDKETRQDWTPVVFAITAWDIQRKVVDYYMTWRGSTAERTRRLNPRRISLLDDEFRRVAKKLDRDYKRYPSITGSAVSRQTTERNSGRKSRPPSEVLVSAPEKPISDSKNLSIPEPPVSATDSVISLPYLNFVRGVPTGNRLPLRLTNPDRNSMMSILETTVPQANVALATVVEGVQAVTQPQTEQLVINTTVPAVIHQEQPSGLTPLMKSSASITSAETQSSKSSRSGRYSTDKERTPSTRSRQSSRERDRDSNKRRRRSSSPRDKDRDDHHHHSSRRRSDKKSPDDDEKMSDFLIVLLDENFAHKGETWHGSLSLERQASLKNQVTSQYDRHSPWSGPLARPDTISRHPPRASRINEDSENSDDEATSEVGGWKDSPVIPAKPLMEAMGLIPRASYYDSPVTIPVELMRAAAAYSPPPGPPPPVIPRGTYTTSPRVSASSYVPAWISPVPSHHPSLPVSRPQSRAFSVYSPYTQPY</sequence>
<proteinExistence type="predicted"/>
<feature type="region of interest" description="Disordered" evidence="1">
    <location>
        <begin position="15"/>
        <end position="57"/>
    </location>
</feature>
<organism evidence="3">
    <name type="scientific">Laccaria bicolor (strain S238N-H82 / ATCC MYA-4686)</name>
    <name type="common">Bicoloured deceiver</name>
    <name type="synonym">Laccaria laccata var. bicolor</name>
    <dbReference type="NCBI Taxonomy" id="486041"/>
    <lineage>
        <taxon>Eukaryota</taxon>
        <taxon>Fungi</taxon>
        <taxon>Dikarya</taxon>
        <taxon>Basidiomycota</taxon>
        <taxon>Agaricomycotina</taxon>
        <taxon>Agaricomycetes</taxon>
        <taxon>Agaricomycetidae</taxon>
        <taxon>Agaricales</taxon>
        <taxon>Agaricineae</taxon>
        <taxon>Hydnangiaceae</taxon>
        <taxon>Laccaria</taxon>
    </lineage>
</organism>
<dbReference type="GeneID" id="6069905"/>
<name>B0CNL2_LACBS</name>
<feature type="compositionally biased region" description="Polar residues" evidence="1">
    <location>
        <begin position="322"/>
        <end position="342"/>
    </location>
</feature>
<evidence type="ECO:0000313" key="2">
    <source>
        <dbReference type="EMBL" id="EDR15946.1"/>
    </source>
</evidence>
<feature type="compositionally biased region" description="Acidic residues" evidence="1">
    <location>
        <begin position="481"/>
        <end position="490"/>
    </location>
</feature>
<keyword evidence="3" id="KW-1185">Reference proteome</keyword>
<dbReference type="EMBL" id="DS547091">
    <property type="protein sequence ID" value="EDR15946.1"/>
    <property type="molecule type" value="Genomic_DNA"/>
</dbReference>
<protein>
    <submittedName>
        <fullName evidence="2">Predicted protein</fullName>
    </submittedName>
</protein>
<evidence type="ECO:0000313" key="3">
    <source>
        <dbReference type="Proteomes" id="UP000001194"/>
    </source>
</evidence>
<gene>
    <name evidence="2" type="ORF">LACBIDRAFT_301456</name>
</gene>
<feature type="compositionally biased region" description="Low complexity" evidence="1">
    <location>
        <begin position="45"/>
        <end position="55"/>
    </location>
</feature>
<feature type="region of interest" description="Disordered" evidence="1">
    <location>
        <begin position="322"/>
        <end position="410"/>
    </location>
</feature>
<dbReference type="OrthoDB" id="3048996at2759"/>
<feature type="region of interest" description="Disordered" evidence="1">
    <location>
        <begin position="192"/>
        <end position="235"/>
    </location>
</feature>
<evidence type="ECO:0000256" key="1">
    <source>
        <dbReference type="SAM" id="MobiDB-lite"/>
    </source>
</evidence>
<accession>B0CNL2</accession>
<dbReference type="RefSeq" id="XP_001874154.1">
    <property type="nucleotide sequence ID" value="XM_001874119.1"/>
</dbReference>
<dbReference type="InParanoid" id="B0CNL2"/>
<feature type="region of interest" description="Disordered" evidence="1">
    <location>
        <begin position="447"/>
        <end position="499"/>
    </location>
</feature>
<reference evidence="2 3" key="1">
    <citation type="journal article" date="2008" name="Nature">
        <title>The genome of Laccaria bicolor provides insights into mycorrhizal symbiosis.</title>
        <authorList>
            <person name="Martin F."/>
            <person name="Aerts A."/>
            <person name="Ahren D."/>
            <person name="Brun A."/>
            <person name="Danchin E.G.J."/>
            <person name="Duchaussoy F."/>
            <person name="Gibon J."/>
            <person name="Kohler A."/>
            <person name="Lindquist E."/>
            <person name="Pereda V."/>
            <person name="Salamov A."/>
            <person name="Shapiro H.J."/>
            <person name="Wuyts J."/>
            <person name="Blaudez D."/>
            <person name="Buee M."/>
            <person name="Brokstein P."/>
            <person name="Canbaeck B."/>
            <person name="Cohen D."/>
            <person name="Courty P.E."/>
            <person name="Coutinho P.M."/>
            <person name="Delaruelle C."/>
            <person name="Detter J.C."/>
            <person name="Deveau A."/>
            <person name="DiFazio S."/>
            <person name="Duplessis S."/>
            <person name="Fraissinet-Tachet L."/>
            <person name="Lucic E."/>
            <person name="Frey-Klett P."/>
            <person name="Fourrey C."/>
            <person name="Feussner I."/>
            <person name="Gay G."/>
            <person name="Grimwood J."/>
            <person name="Hoegger P.J."/>
            <person name="Jain P."/>
            <person name="Kilaru S."/>
            <person name="Labbe J."/>
            <person name="Lin Y.C."/>
            <person name="Legue V."/>
            <person name="Le Tacon F."/>
            <person name="Marmeisse R."/>
            <person name="Melayah D."/>
            <person name="Montanini B."/>
            <person name="Muratet M."/>
            <person name="Nehls U."/>
            <person name="Niculita-Hirzel H."/>
            <person name="Oudot-Le Secq M.P."/>
            <person name="Peter M."/>
            <person name="Quesneville H."/>
            <person name="Rajashekar B."/>
            <person name="Reich M."/>
            <person name="Rouhier N."/>
            <person name="Schmutz J."/>
            <person name="Yin T."/>
            <person name="Chalot M."/>
            <person name="Henrissat B."/>
            <person name="Kuees U."/>
            <person name="Lucas S."/>
            <person name="Van de Peer Y."/>
            <person name="Podila G.K."/>
            <person name="Polle A."/>
            <person name="Pukkila P.J."/>
            <person name="Richardson P.M."/>
            <person name="Rouze P."/>
            <person name="Sanders I.R."/>
            <person name="Stajich J.E."/>
            <person name="Tunlid A."/>
            <person name="Tuskan G."/>
            <person name="Grigoriev I.V."/>
        </authorList>
    </citation>
    <scope>NUCLEOTIDE SEQUENCE [LARGE SCALE GENOMIC DNA]</scope>
    <source>
        <strain evidence="3">S238N-H82 / ATCC MYA-4686</strain>
    </source>
</reference>
<feature type="compositionally biased region" description="Basic and acidic residues" evidence="1">
    <location>
        <begin position="35"/>
        <end position="44"/>
    </location>
</feature>
<dbReference type="HOGENOM" id="CLU_455614_0_0_1"/>
<dbReference type="KEGG" id="lbc:LACBIDRAFT_301456"/>